<evidence type="ECO:0000256" key="1">
    <source>
        <dbReference type="SAM" id="Coils"/>
    </source>
</evidence>
<dbReference type="Proteomes" id="UP000245383">
    <property type="component" value="Unassembled WGS sequence"/>
</dbReference>
<dbReference type="AlphaFoldDB" id="A0A2T9YGY7"/>
<keyword evidence="1" id="KW-0175">Coiled coil</keyword>
<gene>
    <name evidence="3" type="ORF">BB561_004327</name>
</gene>
<evidence type="ECO:0000313" key="4">
    <source>
        <dbReference type="Proteomes" id="UP000245383"/>
    </source>
</evidence>
<reference evidence="3 4" key="1">
    <citation type="journal article" date="2018" name="MBio">
        <title>Comparative Genomics Reveals the Core Gene Toolbox for the Fungus-Insect Symbiosis.</title>
        <authorList>
            <person name="Wang Y."/>
            <person name="Stata M."/>
            <person name="Wang W."/>
            <person name="Stajich J.E."/>
            <person name="White M.M."/>
            <person name="Moncalvo J.M."/>
        </authorList>
    </citation>
    <scope>NUCLEOTIDE SEQUENCE [LARGE SCALE GENOMIC DNA]</scope>
    <source>
        <strain evidence="3 4">SWE-8-4</strain>
    </source>
</reference>
<comment type="caution">
    <text evidence="3">The sequence shown here is derived from an EMBL/GenBank/DDBJ whole genome shotgun (WGS) entry which is preliminary data.</text>
</comment>
<accession>A0A2T9YGY7</accession>
<feature type="region of interest" description="Disordered" evidence="2">
    <location>
        <begin position="483"/>
        <end position="506"/>
    </location>
</feature>
<keyword evidence="4" id="KW-1185">Reference proteome</keyword>
<protein>
    <submittedName>
        <fullName evidence="3">Uncharacterized protein</fullName>
    </submittedName>
</protein>
<proteinExistence type="predicted"/>
<dbReference type="EMBL" id="MBFR01000193">
    <property type="protein sequence ID" value="PVU91585.1"/>
    <property type="molecule type" value="Genomic_DNA"/>
</dbReference>
<evidence type="ECO:0000313" key="3">
    <source>
        <dbReference type="EMBL" id="PVU91585.1"/>
    </source>
</evidence>
<sequence length="567" mass="63494">MKDLEYLDSITHVETLREIAKTAVSESKEAASLGLYLSEQNQVLQSKLSIFDQQITDLYSLFDGLKGNSQILKEHSLDLDKIYEDNFNIQNNISKLYSLSNNNLGNISTTGKSLSNIHQELSTLSNLSNSLKDQNSKLESKILSIQRHTDKIESDVCSKFALNLELETRVAKIEKQLAAQSSKFNSRLFDIDNSLYNVFNLNKVYHDLIQSWCNDQAESKSKIIVALDNINNIVEIFQQTIQDFSHISQNQNNNSFNTHLKNLKHATTIANTVDLPETSYISPMPIIPETRMFSPIQLNNLQFQMQTLPPASPNKVNLQTLPLVSPNKVNLQTLPPVPSNQVQFHSSGLSATNIAQSNITPPAEYNNPFNQSINSVNSLNDYSSTKKDLSSFVAKSNSVNIDSSKSSRRKATFLEAYKQNYKENISNKTAKSELGHYKGQVRSKQLKSKQIISINDDFSKISNGISDDGIVNNSDYKTEFPNNNNLESATKLHDNNDLEGLTKSNTPRTHSRLINSLLLSSDYVGIRSKIQLANISIGSGKYINSFLQNKSTVVEQQTPESTTQPIE</sequence>
<organism evidence="3 4">
    <name type="scientific">Smittium simulii</name>
    <dbReference type="NCBI Taxonomy" id="133385"/>
    <lineage>
        <taxon>Eukaryota</taxon>
        <taxon>Fungi</taxon>
        <taxon>Fungi incertae sedis</taxon>
        <taxon>Zoopagomycota</taxon>
        <taxon>Kickxellomycotina</taxon>
        <taxon>Harpellomycetes</taxon>
        <taxon>Harpellales</taxon>
        <taxon>Legeriomycetaceae</taxon>
        <taxon>Smittium</taxon>
    </lineage>
</organism>
<evidence type="ECO:0000256" key="2">
    <source>
        <dbReference type="SAM" id="MobiDB-lite"/>
    </source>
</evidence>
<name>A0A2T9YGY7_9FUNG</name>
<feature type="coiled-coil region" evidence="1">
    <location>
        <begin position="121"/>
        <end position="183"/>
    </location>
</feature>